<dbReference type="InterPro" id="IPR013761">
    <property type="entry name" value="SAM/pointed_sf"/>
</dbReference>
<organism evidence="5 6">
    <name type="scientific">Papaver nudicaule</name>
    <name type="common">Iceland poppy</name>
    <dbReference type="NCBI Taxonomy" id="74823"/>
    <lineage>
        <taxon>Eukaryota</taxon>
        <taxon>Viridiplantae</taxon>
        <taxon>Streptophyta</taxon>
        <taxon>Embryophyta</taxon>
        <taxon>Tracheophyta</taxon>
        <taxon>Spermatophyta</taxon>
        <taxon>Magnoliopsida</taxon>
        <taxon>Ranunculales</taxon>
        <taxon>Papaveraceae</taxon>
        <taxon>Papaveroideae</taxon>
        <taxon>Papaver</taxon>
    </lineage>
</organism>
<name>A0AA41VX90_PAPNU</name>
<dbReference type="Proteomes" id="UP001177140">
    <property type="component" value="Unassembled WGS sequence"/>
</dbReference>
<keyword evidence="3" id="KW-1133">Transmembrane helix</keyword>
<dbReference type="Gene3D" id="1.10.150.50">
    <property type="entry name" value="Transcription Factor, Ets-1"/>
    <property type="match status" value="1"/>
</dbReference>
<evidence type="ECO:0000256" key="4">
    <source>
        <dbReference type="ARBA" id="ARBA00023136"/>
    </source>
</evidence>
<evidence type="ECO:0000313" key="6">
    <source>
        <dbReference type="Proteomes" id="UP001177140"/>
    </source>
</evidence>
<comment type="caution">
    <text evidence="5">The sequence shown here is derived from an EMBL/GenBank/DDBJ whole genome shotgun (WGS) entry which is preliminary data.</text>
</comment>
<dbReference type="GO" id="GO:0008320">
    <property type="term" value="F:protein transmembrane transporter activity"/>
    <property type="evidence" value="ECO:0007669"/>
    <property type="project" value="TreeGrafter"/>
</dbReference>
<evidence type="ECO:0000256" key="3">
    <source>
        <dbReference type="ARBA" id="ARBA00022989"/>
    </source>
</evidence>
<dbReference type="SUPFAM" id="SSF47769">
    <property type="entry name" value="SAM/Pointed domain"/>
    <property type="match status" value="1"/>
</dbReference>
<dbReference type="AlphaFoldDB" id="A0AA41VX90"/>
<comment type="subcellular location">
    <subcellularLocation>
        <location evidence="1">Membrane</location>
        <topology evidence="1">Multi-pass membrane protein</topology>
    </subcellularLocation>
</comment>
<evidence type="ECO:0000313" key="5">
    <source>
        <dbReference type="EMBL" id="MCL7049151.1"/>
    </source>
</evidence>
<keyword evidence="2" id="KW-0812">Transmembrane</keyword>
<gene>
    <name evidence="5" type="ORF">MKW94_015966</name>
</gene>
<dbReference type="GO" id="GO:0045039">
    <property type="term" value="P:protein insertion into mitochondrial inner membrane"/>
    <property type="evidence" value="ECO:0007669"/>
    <property type="project" value="InterPro"/>
</dbReference>
<dbReference type="CDD" id="cd09487">
    <property type="entry name" value="SAM_superfamily"/>
    <property type="match status" value="1"/>
</dbReference>
<dbReference type="EMBL" id="JAJJMA010312651">
    <property type="protein sequence ID" value="MCL7049151.1"/>
    <property type="molecule type" value="Genomic_DNA"/>
</dbReference>
<dbReference type="PANTHER" id="PTHR14110">
    <property type="entry name" value="MITOCHONDRIAL IMPORT INNER MEMBRANE TRANSLOCASE SUBUNIT TIM22"/>
    <property type="match status" value="1"/>
</dbReference>
<reference evidence="5" key="1">
    <citation type="submission" date="2022-03" db="EMBL/GenBank/DDBJ databases">
        <title>A functionally conserved STORR gene fusion in Papaver species that diverged 16.8 million years ago.</title>
        <authorList>
            <person name="Catania T."/>
        </authorList>
    </citation>
    <scope>NUCLEOTIDE SEQUENCE</scope>
    <source>
        <strain evidence="5">S-191538</strain>
    </source>
</reference>
<dbReference type="PANTHER" id="PTHR14110:SF6">
    <property type="entry name" value="OS04G0405100 PROTEIN"/>
    <property type="match status" value="1"/>
</dbReference>
<keyword evidence="4" id="KW-0472">Membrane</keyword>
<keyword evidence="6" id="KW-1185">Reference proteome</keyword>
<accession>A0AA41VX90</accession>
<dbReference type="GO" id="GO:0009706">
    <property type="term" value="C:chloroplast inner membrane"/>
    <property type="evidence" value="ECO:0007669"/>
    <property type="project" value="TreeGrafter"/>
</dbReference>
<sequence length="228" mass="24813">MEGGTVTLPPNKNKLAKPELQIKWRELEQGFQTALVTAGHALKGAAWGAVFGALTGSFLGNWPQIEGSGTFPFIVGAARDFAIFRGTSEGMICAMQRIRGEDDTKARMVAGFTSGLVTTVVGPKPFPASQAVNTGLFFALCYGLMHKVFGSSQPPVLEGTCYTKTRCMLLNLGLQKYEKRFRKHLLTDNTMPLLNRSDLVEAGIPLGPSILILNHIQRDLDLQKMRGS</sequence>
<dbReference type="GO" id="GO:0042721">
    <property type="term" value="C:TIM22 mitochondrial import inner membrane insertion complex"/>
    <property type="evidence" value="ECO:0007669"/>
    <property type="project" value="InterPro"/>
</dbReference>
<evidence type="ECO:0000256" key="1">
    <source>
        <dbReference type="ARBA" id="ARBA00004141"/>
    </source>
</evidence>
<proteinExistence type="predicted"/>
<dbReference type="GO" id="GO:0045036">
    <property type="term" value="P:protein targeting to chloroplast"/>
    <property type="evidence" value="ECO:0007669"/>
    <property type="project" value="TreeGrafter"/>
</dbReference>
<protein>
    <recommendedName>
        <fullName evidence="7">Mitochondrial import inner membrane translocase subunit Tim17/Tim22/Tim23 family protein</fullName>
    </recommendedName>
</protein>
<evidence type="ECO:0000256" key="2">
    <source>
        <dbReference type="ARBA" id="ARBA00022692"/>
    </source>
</evidence>
<evidence type="ECO:0008006" key="7">
    <source>
        <dbReference type="Google" id="ProtNLM"/>
    </source>
</evidence>
<dbReference type="InterPro" id="IPR039175">
    <property type="entry name" value="TIM22"/>
</dbReference>